<keyword evidence="1" id="KW-0479">Metal-binding</keyword>
<accession>A0A3Q0IMX3</accession>
<dbReference type="PROSITE" id="PS50157">
    <property type="entry name" value="ZINC_FINGER_C2H2_2"/>
    <property type="match status" value="3"/>
</dbReference>
<dbReference type="PROSITE" id="PS00028">
    <property type="entry name" value="ZINC_FINGER_C2H2_1"/>
    <property type="match status" value="3"/>
</dbReference>
<reference evidence="9" key="1">
    <citation type="submission" date="2025-08" db="UniProtKB">
        <authorList>
            <consortium name="RefSeq"/>
        </authorList>
    </citation>
    <scope>IDENTIFICATION</scope>
</reference>
<keyword evidence="8" id="KW-1185">Reference proteome</keyword>
<evidence type="ECO:0000313" key="8">
    <source>
        <dbReference type="Proteomes" id="UP000079169"/>
    </source>
</evidence>
<evidence type="ECO:0000256" key="1">
    <source>
        <dbReference type="ARBA" id="ARBA00022723"/>
    </source>
</evidence>
<dbReference type="PANTHER" id="PTHR24379:SF121">
    <property type="entry name" value="C2H2-TYPE DOMAIN-CONTAINING PROTEIN"/>
    <property type="match status" value="1"/>
</dbReference>
<evidence type="ECO:0000256" key="3">
    <source>
        <dbReference type="ARBA" id="ARBA00022771"/>
    </source>
</evidence>
<evidence type="ECO:0000256" key="6">
    <source>
        <dbReference type="SAM" id="MobiDB-lite"/>
    </source>
</evidence>
<feature type="domain" description="C2H2-type" evidence="7">
    <location>
        <begin position="418"/>
        <end position="445"/>
    </location>
</feature>
<dbReference type="SUPFAM" id="SSF57667">
    <property type="entry name" value="beta-beta-alpha zinc fingers"/>
    <property type="match status" value="1"/>
</dbReference>
<keyword evidence="4" id="KW-0862">Zinc</keyword>
<dbReference type="GO" id="GO:0008270">
    <property type="term" value="F:zinc ion binding"/>
    <property type="evidence" value="ECO:0007669"/>
    <property type="project" value="UniProtKB-KW"/>
</dbReference>
<evidence type="ECO:0000256" key="2">
    <source>
        <dbReference type="ARBA" id="ARBA00022737"/>
    </source>
</evidence>
<dbReference type="PANTHER" id="PTHR24379">
    <property type="entry name" value="KRAB AND ZINC FINGER DOMAIN-CONTAINING"/>
    <property type="match status" value="1"/>
</dbReference>
<dbReference type="RefSeq" id="XP_026675665.1">
    <property type="nucleotide sequence ID" value="XM_026819864.1"/>
</dbReference>
<feature type="compositionally biased region" description="Acidic residues" evidence="6">
    <location>
        <begin position="91"/>
        <end position="103"/>
    </location>
</feature>
<dbReference type="InterPro" id="IPR036236">
    <property type="entry name" value="Znf_C2H2_sf"/>
</dbReference>
<dbReference type="SMART" id="SM00355">
    <property type="entry name" value="ZnF_C2H2"/>
    <property type="match status" value="9"/>
</dbReference>
<dbReference type="PaxDb" id="121845-A0A3Q0IMX3"/>
<keyword evidence="2" id="KW-0677">Repeat</keyword>
<dbReference type="Proteomes" id="UP000079169">
    <property type="component" value="Unplaced"/>
</dbReference>
<evidence type="ECO:0000313" key="9">
    <source>
        <dbReference type="RefSeq" id="XP_026675665.1"/>
    </source>
</evidence>
<dbReference type="InterPro" id="IPR013087">
    <property type="entry name" value="Znf_C2H2_type"/>
</dbReference>
<feature type="domain" description="C2H2-type" evidence="7">
    <location>
        <begin position="479"/>
        <end position="507"/>
    </location>
</feature>
<sequence length="579" mass="66765">MEDNDVFTLPEYETSECGSPSNVQEVKTDVEDIDDTKPTTSALDDAADLNSSVVLEANSTYCESVTSCSTGILTDTEHERHNQRVINIDETSPEASDEDEDEIFFGKENSQRAKRKRKNTEDEDEESPSESTDIILVAKGSGKEEKRPAGVLFSHEELTLNCEWMFDDKPCTFPMTRNKYDFANHVKKHTEHLKFLDNGKYQCQWKDCLAILEAQNCVFHLYFHAYHTALKCVGLNCAKRDSLKKCSFNPVRVNTFKTRETNRVCMWNNCRQSFVSMFAYEIHIDHHMEKFHTKANQYVKLPCEWKNCNPRITAHRKAMMIRHLLKHTQLKQVACPTCGDMFKTRSAFKTHCHRLKKDQDLQCNLCKKYFSTESLLHNHVQNHVYTKQCNICQAMCLSASTLATHIRYKHLDGQHHMFKCNQCDFRTISNYQLLDHKKIHLPKEKRPKLSCDYPGCQYTCLCRRTMYDHVKSKHEGSRYVCHVCSNVYCTSTALSKHLKKIHSLTFPAGTDRFSPHIENSIVRFTKMLTEPILSHESEYPFPVVPKVLKLAGQGTSDSADSKARLILYEPAHSGIKLTL</sequence>
<evidence type="ECO:0000256" key="5">
    <source>
        <dbReference type="PROSITE-ProRule" id="PRU00042"/>
    </source>
</evidence>
<feature type="region of interest" description="Disordered" evidence="6">
    <location>
        <begin position="85"/>
        <end position="133"/>
    </location>
</feature>
<dbReference type="AlphaFoldDB" id="A0A3Q0IMX3"/>
<name>A0A3Q0IMX3_DIACI</name>
<gene>
    <name evidence="9" type="primary">LOC103524553</name>
</gene>
<feature type="domain" description="C2H2-type" evidence="7">
    <location>
        <begin position="361"/>
        <end position="388"/>
    </location>
</feature>
<feature type="region of interest" description="Disordered" evidence="6">
    <location>
        <begin position="1"/>
        <end position="22"/>
    </location>
</feature>
<evidence type="ECO:0000259" key="7">
    <source>
        <dbReference type="PROSITE" id="PS50157"/>
    </source>
</evidence>
<dbReference type="GeneID" id="103524553"/>
<protein>
    <submittedName>
        <fullName evidence="9">Histone H4 transcription factor</fullName>
    </submittedName>
</protein>
<organism evidence="8 9">
    <name type="scientific">Diaphorina citri</name>
    <name type="common">Asian citrus psyllid</name>
    <dbReference type="NCBI Taxonomy" id="121845"/>
    <lineage>
        <taxon>Eukaryota</taxon>
        <taxon>Metazoa</taxon>
        <taxon>Ecdysozoa</taxon>
        <taxon>Arthropoda</taxon>
        <taxon>Hexapoda</taxon>
        <taxon>Insecta</taxon>
        <taxon>Pterygota</taxon>
        <taxon>Neoptera</taxon>
        <taxon>Paraneoptera</taxon>
        <taxon>Hemiptera</taxon>
        <taxon>Sternorrhyncha</taxon>
        <taxon>Psylloidea</taxon>
        <taxon>Psyllidae</taxon>
        <taxon>Diaphorininae</taxon>
        <taxon>Diaphorina</taxon>
    </lineage>
</organism>
<dbReference type="KEGG" id="dci:103524553"/>
<keyword evidence="3 5" id="KW-0863">Zinc-finger</keyword>
<dbReference type="Gene3D" id="3.30.160.60">
    <property type="entry name" value="Classic Zinc Finger"/>
    <property type="match status" value="3"/>
</dbReference>
<evidence type="ECO:0000256" key="4">
    <source>
        <dbReference type="ARBA" id="ARBA00022833"/>
    </source>
</evidence>
<proteinExistence type="predicted"/>
<dbReference type="STRING" id="121845.A0A3Q0IMX3"/>